<reference evidence="4 5" key="1">
    <citation type="submission" date="2018-05" db="EMBL/GenBank/DDBJ databases">
        <title>Genomic Encyclopedia of Type Strains, Phase IV (KMG-IV): sequencing the most valuable type-strain genomes for metagenomic binning, comparative biology and taxonomic classification.</title>
        <authorList>
            <person name="Goeker M."/>
        </authorList>
    </citation>
    <scope>NUCLEOTIDE SEQUENCE [LARGE SCALE GENOMIC DNA]</scope>
    <source>
        <strain evidence="4 5">DSM 19792</strain>
    </source>
</reference>
<proteinExistence type="predicted"/>
<dbReference type="EMBL" id="QJKB01000008">
    <property type="protein sequence ID" value="PXX40239.1"/>
    <property type="molecule type" value="Genomic_DNA"/>
</dbReference>
<feature type="domain" description="HNH nuclease" evidence="3">
    <location>
        <begin position="268"/>
        <end position="324"/>
    </location>
</feature>
<accession>A0A318IXP5</accession>
<dbReference type="InterPro" id="IPR003615">
    <property type="entry name" value="HNH_nuc"/>
</dbReference>
<dbReference type="Proteomes" id="UP000247792">
    <property type="component" value="Unassembled WGS sequence"/>
</dbReference>
<dbReference type="PANTHER" id="PTHR33877:SF1">
    <property type="entry name" value="TYPE IV METHYL-DIRECTED RESTRICTION ENZYME ECOKMCRA"/>
    <property type="match status" value="1"/>
</dbReference>
<keyword evidence="1" id="KW-0175">Coiled coil</keyword>
<name>A0A318IXP5_9BURK</name>
<feature type="transmembrane region" description="Helical" evidence="2">
    <location>
        <begin position="29"/>
        <end position="51"/>
    </location>
</feature>
<protein>
    <submittedName>
        <fullName evidence="4">HNH endonuclease</fullName>
    </submittedName>
</protein>
<dbReference type="GO" id="GO:0003676">
    <property type="term" value="F:nucleic acid binding"/>
    <property type="evidence" value="ECO:0007669"/>
    <property type="project" value="InterPro"/>
</dbReference>
<dbReference type="OrthoDB" id="5292295at2"/>
<gene>
    <name evidence="4" type="ORF">DFR42_10872</name>
</gene>
<dbReference type="SMART" id="SM00507">
    <property type="entry name" value="HNHc"/>
    <property type="match status" value="1"/>
</dbReference>
<evidence type="ECO:0000256" key="2">
    <source>
        <dbReference type="SAM" id="Phobius"/>
    </source>
</evidence>
<keyword evidence="4" id="KW-0378">Hydrolase</keyword>
<keyword evidence="2" id="KW-0472">Membrane</keyword>
<dbReference type="GO" id="GO:0008270">
    <property type="term" value="F:zinc ion binding"/>
    <property type="evidence" value="ECO:0007669"/>
    <property type="project" value="InterPro"/>
</dbReference>
<keyword evidence="4" id="KW-0540">Nuclease</keyword>
<evidence type="ECO:0000259" key="3">
    <source>
        <dbReference type="SMART" id="SM00507"/>
    </source>
</evidence>
<evidence type="ECO:0000256" key="1">
    <source>
        <dbReference type="SAM" id="Coils"/>
    </source>
</evidence>
<dbReference type="PANTHER" id="PTHR33877">
    <property type="entry name" value="SLL1193 PROTEIN"/>
    <property type="match status" value="1"/>
</dbReference>
<dbReference type="GO" id="GO:0004519">
    <property type="term" value="F:endonuclease activity"/>
    <property type="evidence" value="ECO:0007669"/>
    <property type="project" value="UniProtKB-KW"/>
</dbReference>
<comment type="caution">
    <text evidence="4">The sequence shown here is derived from an EMBL/GenBank/DDBJ whole genome shotgun (WGS) entry which is preliminary data.</text>
</comment>
<keyword evidence="2" id="KW-0812">Transmembrane</keyword>
<sequence>MKMPPVLFGILAFIVLIMKDTIVAMAQPVGILIAVIFGVLVLYQVYSFSYFSGEKFKKLKKSIEEYTKNCNELNHHIQELKNAYVDVTSQDYGHSTLQDGSNYNFKRTEWNKSIKNNYVHNCSLSVCKNANDQPFKYLCKYFDIKANEEALSNFEAVLNDFAAAEQGKLLVKAERDLIITNLKTSIPSLIFSFSKKRLIKELGFEEIDLSDLYFPIYTFQYVSAGGNSSSKCDIKMDVNNLDRFIDYLSSLIKFRNSVAGQRALMTSRLRESIKERDNHTCRTCGISAHNEKHLLLEIDHIIPLSKGGITSENNLQTLCWKCNRSKGSKLV</sequence>
<evidence type="ECO:0000313" key="4">
    <source>
        <dbReference type="EMBL" id="PXX40239.1"/>
    </source>
</evidence>
<dbReference type="CDD" id="cd00085">
    <property type="entry name" value="HNHc"/>
    <property type="match status" value="1"/>
</dbReference>
<dbReference type="InterPro" id="IPR052892">
    <property type="entry name" value="NA-targeting_endonuclease"/>
</dbReference>
<evidence type="ECO:0000313" key="5">
    <source>
        <dbReference type="Proteomes" id="UP000247792"/>
    </source>
</evidence>
<keyword evidence="4" id="KW-0255">Endonuclease</keyword>
<organism evidence="4 5">
    <name type="scientific">Undibacterium pigrum</name>
    <dbReference type="NCBI Taxonomy" id="401470"/>
    <lineage>
        <taxon>Bacteria</taxon>
        <taxon>Pseudomonadati</taxon>
        <taxon>Pseudomonadota</taxon>
        <taxon>Betaproteobacteria</taxon>
        <taxon>Burkholderiales</taxon>
        <taxon>Oxalobacteraceae</taxon>
        <taxon>Undibacterium</taxon>
    </lineage>
</organism>
<dbReference type="AlphaFoldDB" id="A0A318IXP5"/>
<keyword evidence="5" id="KW-1185">Reference proteome</keyword>
<feature type="coiled-coil region" evidence="1">
    <location>
        <begin position="56"/>
        <end position="90"/>
    </location>
</feature>
<dbReference type="InterPro" id="IPR002711">
    <property type="entry name" value="HNH"/>
</dbReference>
<dbReference type="Pfam" id="PF01844">
    <property type="entry name" value="HNH"/>
    <property type="match status" value="1"/>
</dbReference>
<dbReference type="Gene3D" id="1.10.30.50">
    <property type="match status" value="1"/>
</dbReference>
<keyword evidence="2" id="KW-1133">Transmembrane helix</keyword>